<feature type="region of interest" description="Disordered" evidence="8">
    <location>
        <begin position="234"/>
        <end position="268"/>
    </location>
</feature>
<dbReference type="GeneTree" id="ENSGT00940000157324"/>
<evidence type="ECO:0000256" key="4">
    <source>
        <dbReference type="ARBA" id="ARBA00023054"/>
    </source>
</evidence>
<dbReference type="Pfam" id="PF00568">
    <property type="entry name" value="WH1"/>
    <property type="match status" value="1"/>
</dbReference>
<dbReference type="CDD" id="cd01206">
    <property type="entry name" value="EVH1_Homer_Vesl"/>
    <property type="match status" value="1"/>
</dbReference>
<evidence type="ECO:0000256" key="8">
    <source>
        <dbReference type="SAM" id="MobiDB-lite"/>
    </source>
</evidence>
<feature type="coiled-coil region" evidence="7">
    <location>
        <begin position="269"/>
        <end position="310"/>
    </location>
</feature>
<evidence type="ECO:0000256" key="5">
    <source>
        <dbReference type="ARBA" id="ARBA00023606"/>
    </source>
</evidence>
<dbReference type="Proteomes" id="UP000694388">
    <property type="component" value="Unplaced"/>
</dbReference>
<dbReference type="GO" id="GO:0005737">
    <property type="term" value="C:cytoplasm"/>
    <property type="evidence" value="ECO:0007669"/>
    <property type="project" value="UniProtKB-SubCell"/>
</dbReference>
<reference evidence="10" key="2">
    <citation type="submission" date="2025-09" db="UniProtKB">
        <authorList>
            <consortium name="Ensembl"/>
        </authorList>
    </citation>
    <scope>IDENTIFICATION</scope>
</reference>
<evidence type="ECO:0000256" key="2">
    <source>
        <dbReference type="ARBA" id="ARBA00022490"/>
    </source>
</evidence>
<dbReference type="GO" id="GO:0035256">
    <property type="term" value="F:G protein-coupled glutamate receptor binding"/>
    <property type="evidence" value="ECO:0007669"/>
    <property type="project" value="InterPro"/>
</dbReference>
<protein>
    <submittedName>
        <fullName evidence="10">Homer scaffold protein 2</fullName>
    </submittedName>
</protein>
<feature type="compositionally biased region" description="Basic and acidic residues" evidence="8">
    <location>
        <begin position="156"/>
        <end position="177"/>
    </location>
</feature>
<accession>A0A8C4WW75</accession>
<evidence type="ECO:0000313" key="11">
    <source>
        <dbReference type="Proteomes" id="UP000694388"/>
    </source>
</evidence>
<dbReference type="Gene3D" id="1.20.5.1700">
    <property type="match status" value="1"/>
</dbReference>
<feature type="domain" description="WH1" evidence="9">
    <location>
        <begin position="17"/>
        <end position="129"/>
    </location>
</feature>
<dbReference type="AlphaFoldDB" id="A0A8C4WW75"/>
<organism evidence="10 11">
    <name type="scientific">Eptatretus burgeri</name>
    <name type="common">Inshore hagfish</name>
    <dbReference type="NCBI Taxonomy" id="7764"/>
    <lineage>
        <taxon>Eukaryota</taxon>
        <taxon>Metazoa</taxon>
        <taxon>Chordata</taxon>
        <taxon>Craniata</taxon>
        <taxon>Vertebrata</taxon>
        <taxon>Cyclostomata</taxon>
        <taxon>Myxini</taxon>
        <taxon>Myxiniformes</taxon>
        <taxon>Myxinidae</taxon>
        <taxon>Eptatretinae</taxon>
        <taxon>Eptatretus</taxon>
    </lineage>
</organism>
<comment type="subcellular location">
    <subcellularLocation>
        <location evidence="1">Cytoplasm</location>
    </subcellularLocation>
    <subcellularLocation>
        <location evidence="6">Postsynaptic density</location>
    </subcellularLocation>
</comment>
<dbReference type="InterPro" id="IPR011993">
    <property type="entry name" value="PH-like_dom_sf"/>
</dbReference>
<feature type="compositionally biased region" description="Basic residues" evidence="8">
    <location>
        <begin position="1"/>
        <end position="12"/>
    </location>
</feature>
<dbReference type="Gene3D" id="2.30.29.30">
    <property type="entry name" value="Pleckstrin-homology domain (PH domain)/Phosphotyrosine-binding domain (PTB)"/>
    <property type="match status" value="1"/>
</dbReference>
<keyword evidence="11" id="KW-1185">Reference proteome</keyword>
<dbReference type="GO" id="GO:0007216">
    <property type="term" value="P:G protein-coupled glutamate receptor signaling pathway"/>
    <property type="evidence" value="ECO:0007669"/>
    <property type="project" value="InterPro"/>
</dbReference>
<keyword evidence="3" id="KW-0770">Synapse</keyword>
<sequence>MATGTLRRRHSASLHPSRPTREQPLFSSKAHIFQIDPITRKSWVPMSKQAVAISFFFDSIKNVHRIISVDGAKVIVNSTIQPSMKFIKTSQKFGQWADSCANTVYGLGFTSEDLLSKFSEKFEELKGFASPPRKKIQGSRNEPVQACRSKGSQLLRTDDEKATQWPDAKESWNRNENESSGSTSESTKVPEEVQQQADNASSTTTTITTTNSNTSSINGKEIAFESLDKPSDWQEDAMQGQQECDGLQSKESEELKKRTEGVTQPDGQDEVLLRKLQNAEVRAASLEEKVQALEDELLKSRQKEKSVQDELTRTLHLLDEKLSDLTSLRQGLARLGH</sequence>
<dbReference type="SMART" id="SM00461">
    <property type="entry name" value="WH1"/>
    <property type="match status" value="1"/>
</dbReference>
<dbReference type="InterPro" id="IPR044100">
    <property type="entry name" value="Homer_EVH1"/>
</dbReference>
<dbReference type="PANTHER" id="PTHR10918">
    <property type="entry name" value="HOMER"/>
    <property type="match status" value="1"/>
</dbReference>
<keyword evidence="2" id="KW-0963">Cytoplasm</keyword>
<keyword evidence="4 7" id="KW-0175">Coiled coil</keyword>
<name>A0A8C4WW75_EPTBU</name>
<feature type="compositionally biased region" description="Low complexity" evidence="8">
    <location>
        <begin position="178"/>
        <end position="187"/>
    </location>
</feature>
<evidence type="ECO:0000259" key="9">
    <source>
        <dbReference type="PROSITE" id="PS50229"/>
    </source>
</evidence>
<evidence type="ECO:0000256" key="6">
    <source>
        <dbReference type="ARBA" id="ARBA00034105"/>
    </source>
</evidence>
<feature type="region of interest" description="Disordered" evidence="8">
    <location>
        <begin position="1"/>
        <end position="23"/>
    </location>
</feature>
<dbReference type="InterPro" id="IPR045027">
    <property type="entry name" value="Homer"/>
</dbReference>
<comment type="similarity">
    <text evidence="5">Belongs to the Homer family.</text>
</comment>
<feature type="region of interest" description="Disordered" evidence="8">
    <location>
        <begin position="129"/>
        <end position="219"/>
    </location>
</feature>
<evidence type="ECO:0000256" key="7">
    <source>
        <dbReference type="SAM" id="Coils"/>
    </source>
</evidence>
<reference evidence="10" key="1">
    <citation type="submission" date="2025-08" db="UniProtKB">
        <authorList>
            <consortium name="Ensembl"/>
        </authorList>
    </citation>
    <scope>IDENTIFICATION</scope>
</reference>
<dbReference type="FunFam" id="2.30.29.30:FF:000014">
    <property type="entry name" value="Homer homolog 1 (Drosophila)"/>
    <property type="match status" value="1"/>
</dbReference>
<feature type="compositionally biased region" description="Basic and acidic residues" evidence="8">
    <location>
        <begin position="248"/>
        <end position="260"/>
    </location>
</feature>
<feature type="compositionally biased region" description="Low complexity" evidence="8">
    <location>
        <begin position="201"/>
        <end position="218"/>
    </location>
</feature>
<dbReference type="PROSITE" id="PS50229">
    <property type="entry name" value="WH1"/>
    <property type="match status" value="1"/>
</dbReference>
<evidence type="ECO:0000256" key="3">
    <source>
        <dbReference type="ARBA" id="ARBA00023018"/>
    </source>
</evidence>
<dbReference type="InterPro" id="IPR000697">
    <property type="entry name" value="WH1/EVH1_dom"/>
</dbReference>
<evidence type="ECO:0000313" key="10">
    <source>
        <dbReference type="Ensembl" id="ENSEBUP00000014874.1"/>
    </source>
</evidence>
<evidence type="ECO:0000256" key="1">
    <source>
        <dbReference type="ARBA" id="ARBA00004496"/>
    </source>
</evidence>
<dbReference type="SUPFAM" id="SSF50729">
    <property type="entry name" value="PH domain-like"/>
    <property type="match status" value="1"/>
</dbReference>
<dbReference type="GO" id="GO:0014069">
    <property type="term" value="C:postsynaptic density"/>
    <property type="evidence" value="ECO:0007669"/>
    <property type="project" value="UniProtKB-SubCell"/>
</dbReference>
<proteinExistence type="inferred from homology"/>
<dbReference type="Ensembl" id="ENSEBUT00000015450.1">
    <property type="protein sequence ID" value="ENSEBUP00000014874.1"/>
    <property type="gene ID" value="ENSEBUG00000009376.1"/>
</dbReference>